<dbReference type="RefSeq" id="WP_041880064.1">
    <property type="nucleotide sequence ID" value="NZ_CP157278.1"/>
</dbReference>
<evidence type="ECO:0000256" key="2">
    <source>
        <dbReference type="ARBA" id="ARBA00023125"/>
    </source>
</evidence>
<keyword evidence="1" id="KW-0805">Transcription regulation</keyword>
<dbReference type="InterPro" id="IPR000485">
    <property type="entry name" value="AsnC-type_HTH_dom"/>
</dbReference>
<dbReference type="OrthoDB" id="9800326at2"/>
<dbReference type="PANTHER" id="PTHR30154:SF34">
    <property type="entry name" value="TRANSCRIPTIONAL REGULATOR AZLB"/>
    <property type="match status" value="1"/>
</dbReference>
<evidence type="ECO:0000256" key="3">
    <source>
        <dbReference type="ARBA" id="ARBA00023163"/>
    </source>
</evidence>
<dbReference type="PRINTS" id="PR00033">
    <property type="entry name" value="HTHASNC"/>
</dbReference>
<dbReference type="Pfam" id="PF13412">
    <property type="entry name" value="HTH_24"/>
    <property type="match status" value="1"/>
</dbReference>
<dbReference type="GO" id="GO:0043565">
    <property type="term" value="F:sequence-specific DNA binding"/>
    <property type="evidence" value="ECO:0007669"/>
    <property type="project" value="InterPro"/>
</dbReference>
<accession>A0A0D0GL02</accession>
<dbReference type="PROSITE" id="PS50956">
    <property type="entry name" value="HTH_ASNC_2"/>
    <property type="match status" value="1"/>
</dbReference>
<keyword evidence="3" id="KW-0804">Transcription</keyword>
<dbReference type="InterPro" id="IPR036388">
    <property type="entry name" value="WH-like_DNA-bd_sf"/>
</dbReference>
<dbReference type="GO" id="GO:0006355">
    <property type="term" value="P:regulation of DNA-templated transcription"/>
    <property type="evidence" value="ECO:0007669"/>
    <property type="project" value="UniProtKB-ARBA"/>
</dbReference>
<evidence type="ECO:0000313" key="6">
    <source>
        <dbReference type="Proteomes" id="UP000032049"/>
    </source>
</evidence>
<evidence type="ECO:0000256" key="1">
    <source>
        <dbReference type="ARBA" id="ARBA00023015"/>
    </source>
</evidence>
<dbReference type="InterPro" id="IPR019887">
    <property type="entry name" value="Tscrpt_reg_AsnC/Lrp_C"/>
</dbReference>
<dbReference type="Pfam" id="PF01037">
    <property type="entry name" value="AsnC_trans_reg"/>
    <property type="match status" value="1"/>
</dbReference>
<keyword evidence="6" id="KW-1185">Reference proteome</keyword>
<comment type="caution">
    <text evidence="5">The sequence shown here is derived from an EMBL/GenBank/DDBJ whole genome shotgun (WGS) entry which is preliminary data.</text>
</comment>
<reference evidence="5 6" key="1">
    <citation type="submission" date="2015-01" db="EMBL/GenBank/DDBJ databases">
        <title>Draft genome sequence of Pedobacter sp. NL19 isolated from sludge of an effluent treatment pond in an abandoned uranium mine.</title>
        <authorList>
            <person name="Santos T."/>
            <person name="Caetano T."/>
            <person name="Covas C."/>
            <person name="Cruz A."/>
            <person name="Mendo S."/>
        </authorList>
    </citation>
    <scope>NUCLEOTIDE SEQUENCE [LARGE SCALE GENOMIC DNA]</scope>
    <source>
        <strain evidence="5 6">NL19</strain>
    </source>
</reference>
<dbReference type="SMART" id="SM00344">
    <property type="entry name" value="HTH_ASNC"/>
    <property type="match status" value="1"/>
</dbReference>
<evidence type="ECO:0000259" key="4">
    <source>
        <dbReference type="PROSITE" id="PS50956"/>
    </source>
</evidence>
<dbReference type="STRING" id="1503925.TH53_06975"/>
<protein>
    <submittedName>
        <fullName evidence="5">AsnC family transcriptional regulator</fullName>
    </submittedName>
</protein>
<dbReference type="InterPro" id="IPR019888">
    <property type="entry name" value="Tscrpt_reg_AsnC-like"/>
</dbReference>
<dbReference type="CDD" id="cd00090">
    <property type="entry name" value="HTH_ARSR"/>
    <property type="match status" value="1"/>
</dbReference>
<dbReference type="Proteomes" id="UP000032049">
    <property type="component" value="Unassembled WGS sequence"/>
</dbReference>
<keyword evidence="2" id="KW-0238">DNA-binding</keyword>
<feature type="domain" description="HTH asnC-type" evidence="4">
    <location>
        <begin position="12"/>
        <end position="73"/>
    </location>
</feature>
<dbReference type="InterPro" id="IPR036390">
    <property type="entry name" value="WH_DNA-bd_sf"/>
</dbReference>
<dbReference type="InterPro" id="IPR011008">
    <property type="entry name" value="Dimeric_a/b-barrel"/>
</dbReference>
<dbReference type="AlphaFoldDB" id="A0A0D0GL02"/>
<dbReference type="GO" id="GO:0043200">
    <property type="term" value="P:response to amino acid"/>
    <property type="evidence" value="ECO:0007669"/>
    <property type="project" value="TreeGrafter"/>
</dbReference>
<dbReference type="Gene3D" id="3.30.70.920">
    <property type="match status" value="1"/>
</dbReference>
<dbReference type="SUPFAM" id="SSF46785">
    <property type="entry name" value="Winged helix' DNA-binding domain"/>
    <property type="match status" value="1"/>
</dbReference>
<evidence type="ECO:0000313" key="5">
    <source>
        <dbReference type="EMBL" id="KIO77867.1"/>
    </source>
</evidence>
<dbReference type="SUPFAM" id="SSF54909">
    <property type="entry name" value="Dimeric alpha+beta barrel"/>
    <property type="match status" value="1"/>
</dbReference>
<dbReference type="Gene3D" id="1.10.10.10">
    <property type="entry name" value="Winged helix-like DNA-binding domain superfamily/Winged helix DNA-binding domain"/>
    <property type="match status" value="1"/>
</dbReference>
<dbReference type="InterPro" id="IPR011991">
    <property type="entry name" value="ArsR-like_HTH"/>
</dbReference>
<dbReference type="PANTHER" id="PTHR30154">
    <property type="entry name" value="LEUCINE-RESPONSIVE REGULATORY PROTEIN"/>
    <property type="match status" value="1"/>
</dbReference>
<name>A0A0D0GL02_9SPHI</name>
<gene>
    <name evidence="5" type="ORF">TH53_06975</name>
</gene>
<dbReference type="EMBL" id="JXRA01000028">
    <property type="protein sequence ID" value="KIO77867.1"/>
    <property type="molecule type" value="Genomic_DNA"/>
</dbReference>
<organism evidence="5 6">
    <name type="scientific">Pedobacter lusitanus</name>
    <dbReference type="NCBI Taxonomy" id="1503925"/>
    <lineage>
        <taxon>Bacteria</taxon>
        <taxon>Pseudomonadati</taxon>
        <taxon>Bacteroidota</taxon>
        <taxon>Sphingobacteriia</taxon>
        <taxon>Sphingobacteriales</taxon>
        <taxon>Sphingobacteriaceae</taxon>
        <taxon>Pedobacter</taxon>
    </lineage>
</organism>
<sequence length="163" mass="18483">MRLKSSLSQFNPDDLDLKILEILQSDNSTPQRIIGEAVNLSAAAVQRRIKRMEEAGTIQFNIAAVNPLKVGRLITLIVEISMESEKLQQVDSMKKRFSEQPEIQQCYYVTGGADFVLILTVKDMSDYESFTRRVFFSDPNIKKFKTLVTIDRVKVGLSVPLNI</sequence>
<dbReference type="GO" id="GO:0005829">
    <property type="term" value="C:cytosol"/>
    <property type="evidence" value="ECO:0007669"/>
    <property type="project" value="TreeGrafter"/>
</dbReference>
<proteinExistence type="predicted"/>